<proteinExistence type="inferred from homology"/>
<protein>
    <recommendedName>
        <fullName evidence="7">SUMO-activating enzyme subunit 1</fullName>
    </recommendedName>
    <alternativeName>
        <fullName evidence="8">Ubiquitin-like 1-activating enzyme E1A</fullName>
    </alternativeName>
</protein>
<dbReference type="Pfam" id="PF16190">
    <property type="entry name" value="E1_FCCH"/>
    <property type="match status" value="1"/>
</dbReference>
<evidence type="ECO:0000313" key="12">
    <source>
        <dbReference type="Proteomes" id="UP000277204"/>
    </source>
</evidence>
<keyword evidence="5" id="KW-0539">Nucleus</keyword>
<evidence type="ECO:0000256" key="3">
    <source>
        <dbReference type="ARBA" id="ARBA00005673"/>
    </source>
</evidence>
<dbReference type="InterPro" id="IPR042449">
    <property type="entry name" value="Ub-E1_IAD_1"/>
</dbReference>
<feature type="domain" description="THIF-type NAD/FAD binding fold" evidence="9">
    <location>
        <begin position="15"/>
        <end position="160"/>
    </location>
</feature>
<dbReference type="InterPro" id="IPR000011">
    <property type="entry name" value="UBQ/SUMO-activ_enz_E1-like"/>
</dbReference>
<accession>A0A183MH05</accession>
<dbReference type="Pfam" id="PF00899">
    <property type="entry name" value="ThiF"/>
    <property type="match status" value="1"/>
</dbReference>
<dbReference type="InterPro" id="IPR042302">
    <property type="entry name" value="E1_FCCH_sf"/>
</dbReference>
<evidence type="ECO:0000256" key="1">
    <source>
        <dbReference type="ARBA" id="ARBA00004123"/>
    </source>
</evidence>
<evidence type="ECO:0000259" key="10">
    <source>
        <dbReference type="Pfam" id="PF16190"/>
    </source>
</evidence>
<dbReference type="GO" id="GO:0019948">
    <property type="term" value="F:SUMO activating enzyme activity"/>
    <property type="evidence" value="ECO:0007669"/>
    <property type="project" value="TreeGrafter"/>
</dbReference>
<dbReference type="Gene3D" id="3.40.50.12550">
    <property type="entry name" value="Ubiquitin-activating enzyme E1, inactive adenylation domain, subdomain 2"/>
    <property type="match status" value="1"/>
</dbReference>
<dbReference type="PANTHER" id="PTHR10953">
    <property type="entry name" value="UBIQUITIN-ACTIVATING ENZYME E1"/>
    <property type="match status" value="1"/>
</dbReference>
<evidence type="ECO:0000313" key="11">
    <source>
        <dbReference type="EMBL" id="VDP18023.1"/>
    </source>
</evidence>
<dbReference type="GO" id="GO:0031510">
    <property type="term" value="C:SUMO activating enzyme complex"/>
    <property type="evidence" value="ECO:0007669"/>
    <property type="project" value="TreeGrafter"/>
</dbReference>
<dbReference type="GO" id="GO:0005737">
    <property type="term" value="C:cytoplasm"/>
    <property type="evidence" value="ECO:0007669"/>
    <property type="project" value="TreeGrafter"/>
</dbReference>
<dbReference type="Proteomes" id="UP000277204">
    <property type="component" value="Unassembled WGS sequence"/>
</dbReference>
<evidence type="ECO:0000256" key="4">
    <source>
        <dbReference type="ARBA" id="ARBA00022786"/>
    </source>
</evidence>
<dbReference type="Gene3D" id="2.40.30.180">
    <property type="entry name" value="Ubiquitin-activating enzyme E1, FCCH domain"/>
    <property type="match status" value="1"/>
</dbReference>
<reference evidence="11 12" key="1">
    <citation type="submission" date="2018-11" db="EMBL/GenBank/DDBJ databases">
        <authorList>
            <consortium name="Pathogen Informatics"/>
        </authorList>
    </citation>
    <scope>NUCLEOTIDE SEQUENCE [LARGE SCALE GENOMIC DNA]</scope>
    <source>
        <strain evidence="11 12">Zambia</strain>
    </source>
</reference>
<sequence>MEAKGEVPDLGESLYSRQLYVYGAEGMRRMATTYILVIGLEGLKLEVAKNIILAGFKSVTLCDDTPLCIADLTSHYFADLDDIGHPRAEICKNKLSELNNHISFRVLNKHKLGAEDFGKFSVVVLNQGSEDLCVEYGDICRSLGVKFVVASTCGLFGKVFCDFGTDFVVYDPTGEVPSSVMIQQIEKDGDYVTFSEVKGMVELNGCQPRRVTVVGPDVFSIGDTSNFTPYISGGMCTLVKMPLKINFLPYRTAYYSPNIWFSARKCTFLYPVTVYHHSKDKNIWISHLLLQNTKNQLHTGGWVCEASDLVTTDYAKATMILNVVSIQPNKILAMSSQNAVSLHDTIMVPKDGLVFLSCPHNQYLGDTIWKKNKEEIFQATSEYLIIEQANPEIHTGIWICGINYDNTFIELYKFNISVGYPPELQKTNTNSFEDISLHSLTCPINTQGEPAGYIKWFECEHMNNCYPLKTELYSSMLNQSNLIMCRIGNIWGIDEIYFNLTS</sequence>
<feature type="domain" description="Ubiquitin-activating enzyme E1 FCCH" evidence="10">
    <location>
        <begin position="187"/>
        <end position="240"/>
    </location>
</feature>
<gene>
    <name evidence="11" type="ORF">SMRZ_LOCUS15330</name>
</gene>
<evidence type="ECO:0000259" key="9">
    <source>
        <dbReference type="Pfam" id="PF00899"/>
    </source>
</evidence>
<dbReference type="EMBL" id="UZAI01016916">
    <property type="protein sequence ID" value="VDP18023.1"/>
    <property type="molecule type" value="Genomic_DNA"/>
</dbReference>
<keyword evidence="12" id="KW-1185">Reference proteome</keyword>
<evidence type="ECO:0000256" key="6">
    <source>
        <dbReference type="ARBA" id="ARBA00026003"/>
    </source>
</evidence>
<dbReference type="PANTHER" id="PTHR10953:SF162">
    <property type="entry name" value="SUMO-ACTIVATING ENZYME SUBUNIT 1"/>
    <property type="match status" value="1"/>
</dbReference>
<comment type="similarity">
    <text evidence="3">Belongs to the ubiquitin-activating E1 family.</text>
</comment>
<evidence type="ECO:0000256" key="8">
    <source>
        <dbReference type="ARBA" id="ARBA00044354"/>
    </source>
</evidence>
<dbReference type="Gene3D" id="3.50.50.80">
    <property type="entry name" value="Ubiquitin-activating enzyme E1, inactive adenylation domain, subdomain 1"/>
    <property type="match status" value="1"/>
</dbReference>
<keyword evidence="4" id="KW-0833">Ubl conjugation pathway</keyword>
<comment type="subunit">
    <text evidence="6">Heterodimer of SAE1 and UBA2/SAE2. The heterodimer corresponds to the two domains that are encoded on a single polypeptide chain in ubiquitin-activating enzyme E1. Interacts with UBE2I.</text>
</comment>
<dbReference type="SUPFAM" id="SSF69572">
    <property type="entry name" value="Activating enzymes of the ubiquitin-like proteins"/>
    <property type="match status" value="1"/>
</dbReference>
<dbReference type="GO" id="GO:0016925">
    <property type="term" value="P:protein sumoylation"/>
    <property type="evidence" value="ECO:0007669"/>
    <property type="project" value="TreeGrafter"/>
</dbReference>
<dbReference type="AlphaFoldDB" id="A0A183MH05"/>
<evidence type="ECO:0000256" key="7">
    <source>
        <dbReference type="ARBA" id="ARBA00044187"/>
    </source>
</evidence>
<dbReference type="STRING" id="48269.A0A183MH05"/>
<name>A0A183MH05_9TREM</name>
<dbReference type="InterPro" id="IPR000594">
    <property type="entry name" value="ThiF_NAD_FAD-bd"/>
</dbReference>
<dbReference type="InterPro" id="IPR035985">
    <property type="entry name" value="Ubiquitin-activating_enz"/>
</dbReference>
<evidence type="ECO:0000256" key="2">
    <source>
        <dbReference type="ARBA" id="ARBA00004718"/>
    </source>
</evidence>
<dbReference type="InterPro" id="IPR032418">
    <property type="entry name" value="E1_FCCH"/>
</dbReference>
<dbReference type="PRINTS" id="PR01849">
    <property type="entry name" value="UBIQUITINACT"/>
</dbReference>
<comment type="subcellular location">
    <subcellularLocation>
        <location evidence="1">Nucleus</location>
    </subcellularLocation>
</comment>
<comment type="pathway">
    <text evidence="2">Protein modification; protein sumoylation.</text>
</comment>
<organism evidence="11 12">
    <name type="scientific">Schistosoma margrebowiei</name>
    <dbReference type="NCBI Taxonomy" id="48269"/>
    <lineage>
        <taxon>Eukaryota</taxon>
        <taxon>Metazoa</taxon>
        <taxon>Spiralia</taxon>
        <taxon>Lophotrochozoa</taxon>
        <taxon>Platyhelminthes</taxon>
        <taxon>Trematoda</taxon>
        <taxon>Digenea</taxon>
        <taxon>Strigeidida</taxon>
        <taxon>Schistosomatoidea</taxon>
        <taxon>Schistosomatidae</taxon>
        <taxon>Schistosoma</taxon>
    </lineage>
</organism>
<dbReference type="InterPro" id="IPR045886">
    <property type="entry name" value="ThiF/MoeB/HesA"/>
</dbReference>
<evidence type="ECO:0000256" key="5">
    <source>
        <dbReference type="ARBA" id="ARBA00023242"/>
    </source>
</evidence>